<dbReference type="InterPro" id="IPR013784">
    <property type="entry name" value="Carb-bd-like_fold"/>
</dbReference>
<dbReference type="InterPro" id="IPR036942">
    <property type="entry name" value="Beta-barrel_TonB_sf"/>
</dbReference>
<organism evidence="7 8">
    <name type="scientific">Chitinophaga eiseniae</name>
    <dbReference type="NCBI Taxonomy" id="634771"/>
    <lineage>
        <taxon>Bacteria</taxon>
        <taxon>Pseudomonadati</taxon>
        <taxon>Bacteroidota</taxon>
        <taxon>Chitinophagia</taxon>
        <taxon>Chitinophagales</taxon>
        <taxon>Chitinophagaceae</taxon>
        <taxon>Chitinophaga</taxon>
    </lineage>
</organism>
<dbReference type="Gene3D" id="2.40.170.20">
    <property type="entry name" value="TonB-dependent receptor, beta-barrel domain"/>
    <property type="match status" value="1"/>
</dbReference>
<dbReference type="SUPFAM" id="SSF56935">
    <property type="entry name" value="Porins"/>
    <property type="match status" value="1"/>
</dbReference>
<dbReference type="EMBL" id="FUWZ01000005">
    <property type="protein sequence ID" value="SKA41252.1"/>
    <property type="molecule type" value="Genomic_DNA"/>
</dbReference>
<evidence type="ECO:0000259" key="6">
    <source>
        <dbReference type="Pfam" id="PF14905"/>
    </source>
</evidence>
<accession>A0A1T4TLB3</accession>
<feature type="chain" id="PRO_5013024339" evidence="4">
    <location>
        <begin position="22"/>
        <end position="799"/>
    </location>
</feature>
<dbReference type="Proteomes" id="UP000190367">
    <property type="component" value="Unassembled WGS sequence"/>
</dbReference>
<evidence type="ECO:0000259" key="5">
    <source>
        <dbReference type="Pfam" id="PF07715"/>
    </source>
</evidence>
<dbReference type="Gene3D" id="2.60.40.1120">
    <property type="entry name" value="Carboxypeptidase-like, regulatory domain"/>
    <property type="match status" value="1"/>
</dbReference>
<evidence type="ECO:0000256" key="1">
    <source>
        <dbReference type="ARBA" id="ARBA00004442"/>
    </source>
</evidence>
<dbReference type="PANTHER" id="PTHR40980">
    <property type="entry name" value="PLUG DOMAIN-CONTAINING PROTEIN"/>
    <property type="match status" value="1"/>
</dbReference>
<keyword evidence="7" id="KW-0675">Receptor</keyword>
<sequence>MSLKAISLASLLFLAWLPTWAQYSLQGIVADSNHQLLTNMHIALSGTTGQVYNTVTGKAGRFAFDKLPQGTYTLKVNGMGYSADSMQINLIKDTFVTVTLKPVPTELKGATIMATKPVFEKKIDRFVFNVQNTGLVIGNNVWDVLKQTPLVNARESGTLSILGLQGVSVYINNRRSILSGRDLQQYLNNLPADNITSIEVITVPSSKYEAGNPGGIINILLKKDESIGLNGSINIADRQATYNTPGGGLQLNYRNRKFGQQLMVNGSSRRAYFYNDNVINYLGNTQQQELIHNQTIKKPENSIGLSTSVDYTINPSSALGATIDFRTTHSNDYNSGFNEINAPGQKQLYTNTNPETRNTNFLSLNLNYQYLDKKHKREFAVSADYFNYQNNQQAEFFSYNKQTPEIVHNGNRTDTRQLINNYAIKADYNQLVLKNVKMETGIRFSHTRTNNLLAFDNFSNGNWIPNHLRSNDFTYQEWISAAYISLYKKINKHLEIKAGARLEQTNLKNRLTTAKEFHDQHYINVFPTAYINYTVNDNNTLSFSMKSDIRRPAYAQLNPFIFVISDKYLVKGNPELSPSNSIMMELAYTMYHDYIFMARYTKSTRLFEQIAIVIPPDTTLLDRFNYGNADNWSLVSVINKSIIKERWKISLSNTLTLQRQQVDAPQTHIRTRDYLYMCNLSQQFTNLFGSKIDASINGSYFSKMVTANSEISGFGEVGIGFTRNIPAHNLSVSFYAGDIFNTQRLKHFYTTNDLSVSDMTGFSDTRYVRLSIVKKIGSNKVKTVRKKDPGNSEEANRTR</sequence>
<evidence type="ECO:0000313" key="8">
    <source>
        <dbReference type="Proteomes" id="UP000190367"/>
    </source>
</evidence>
<evidence type="ECO:0000256" key="4">
    <source>
        <dbReference type="SAM" id="SignalP"/>
    </source>
</evidence>
<feature type="domain" description="Outer membrane protein beta-barrel" evidence="6">
    <location>
        <begin position="373"/>
        <end position="772"/>
    </location>
</feature>
<evidence type="ECO:0000313" key="7">
    <source>
        <dbReference type="EMBL" id="SKA41252.1"/>
    </source>
</evidence>
<dbReference type="RefSeq" id="WP_078672183.1">
    <property type="nucleotide sequence ID" value="NZ_FUWZ01000005.1"/>
</dbReference>
<dbReference type="AlphaFoldDB" id="A0A1T4TLB3"/>
<dbReference type="GO" id="GO:0009279">
    <property type="term" value="C:cell outer membrane"/>
    <property type="evidence" value="ECO:0007669"/>
    <property type="project" value="UniProtKB-SubCell"/>
</dbReference>
<keyword evidence="4" id="KW-0732">Signal</keyword>
<dbReference type="InterPro" id="IPR037066">
    <property type="entry name" value="Plug_dom_sf"/>
</dbReference>
<dbReference type="GO" id="GO:0030246">
    <property type="term" value="F:carbohydrate binding"/>
    <property type="evidence" value="ECO:0007669"/>
    <property type="project" value="InterPro"/>
</dbReference>
<reference evidence="8" key="1">
    <citation type="submission" date="2017-02" db="EMBL/GenBank/DDBJ databases">
        <authorList>
            <person name="Varghese N."/>
            <person name="Submissions S."/>
        </authorList>
    </citation>
    <scope>NUCLEOTIDE SEQUENCE [LARGE SCALE GENOMIC DNA]</scope>
    <source>
        <strain evidence="8">DSM 22224</strain>
    </source>
</reference>
<name>A0A1T4TLB3_9BACT</name>
<dbReference type="InterPro" id="IPR012910">
    <property type="entry name" value="Plug_dom"/>
</dbReference>
<gene>
    <name evidence="7" type="ORF">SAMN04488128_105382</name>
</gene>
<protein>
    <submittedName>
        <fullName evidence="7">Outer membrane receptor proteins, mostly Fe transport</fullName>
    </submittedName>
</protein>
<keyword evidence="8" id="KW-1185">Reference proteome</keyword>
<keyword evidence="3" id="KW-0998">Cell outer membrane</keyword>
<dbReference type="Pfam" id="PF14905">
    <property type="entry name" value="OMP_b-brl_3"/>
    <property type="match status" value="1"/>
</dbReference>
<dbReference type="Gene3D" id="2.170.130.10">
    <property type="entry name" value="TonB-dependent receptor, plug domain"/>
    <property type="match status" value="1"/>
</dbReference>
<dbReference type="STRING" id="634771.SAMN04488128_105382"/>
<keyword evidence="2" id="KW-0472">Membrane</keyword>
<evidence type="ECO:0000256" key="3">
    <source>
        <dbReference type="ARBA" id="ARBA00023237"/>
    </source>
</evidence>
<dbReference type="Pfam" id="PF13620">
    <property type="entry name" value="CarboxypepD_reg"/>
    <property type="match status" value="1"/>
</dbReference>
<proteinExistence type="predicted"/>
<feature type="signal peptide" evidence="4">
    <location>
        <begin position="1"/>
        <end position="21"/>
    </location>
</feature>
<dbReference type="SUPFAM" id="SSF49452">
    <property type="entry name" value="Starch-binding domain-like"/>
    <property type="match status" value="1"/>
</dbReference>
<dbReference type="Pfam" id="PF07715">
    <property type="entry name" value="Plug"/>
    <property type="match status" value="1"/>
</dbReference>
<dbReference type="PANTHER" id="PTHR40980:SF4">
    <property type="entry name" value="TONB-DEPENDENT RECEPTOR-LIKE BETA-BARREL DOMAIN-CONTAINING PROTEIN"/>
    <property type="match status" value="1"/>
</dbReference>
<evidence type="ECO:0000256" key="2">
    <source>
        <dbReference type="ARBA" id="ARBA00023136"/>
    </source>
</evidence>
<comment type="subcellular location">
    <subcellularLocation>
        <location evidence="1">Cell outer membrane</location>
    </subcellularLocation>
</comment>
<feature type="domain" description="TonB-dependent receptor plug" evidence="5">
    <location>
        <begin position="139"/>
        <end position="216"/>
    </location>
</feature>
<dbReference type="InterPro" id="IPR041700">
    <property type="entry name" value="OMP_b-brl_3"/>
</dbReference>